<evidence type="ECO:0000313" key="2">
    <source>
        <dbReference type="EMBL" id="CAI9759052.1"/>
    </source>
</evidence>
<dbReference type="AlphaFoldDB" id="A0AAD1Z2C1"/>
<dbReference type="GO" id="GO:0005634">
    <property type="term" value="C:nucleus"/>
    <property type="evidence" value="ECO:0007669"/>
    <property type="project" value="TreeGrafter"/>
</dbReference>
<organism evidence="2 3">
    <name type="scientific">Fraxinus pennsylvanica</name>
    <dbReference type="NCBI Taxonomy" id="56036"/>
    <lineage>
        <taxon>Eukaryota</taxon>
        <taxon>Viridiplantae</taxon>
        <taxon>Streptophyta</taxon>
        <taxon>Embryophyta</taxon>
        <taxon>Tracheophyta</taxon>
        <taxon>Spermatophyta</taxon>
        <taxon>Magnoliopsida</taxon>
        <taxon>eudicotyledons</taxon>
        <taxon>Gunneridae</taxon>
        <taxon>Pentapetalae</taxon>
        <taxon>asterids</taxon>
        <taxon>lamiids</taxon>
        <taxon>Lamiales</taxon>
        <taxon>Oleaceae</taxon>
        <taxon>Oleeae</taxon>
        <taxon>Fraxinus</taxon>
    </lineage>
</organism>
<dbReference type="Pfam" id="PF00658">
    <property type="entry name" value="MLLE"/>
    <property type="match status" value="1"/>
</dbReference>
<dbReference type="Gene3D" id="1.10.1900.10">
    <property type="entry name" value="c-terminal domain of poly(a) binding protein"/>
    <property type="match status" value="1"/>
</dbReference>
<dbReference type="PROSITE" id="PS51309">
    <property type="entry name" value="PABC"/>
    <property type="match status" value="1"/>
</dbReference>
<reference evidence="2" key="1">
    <citation type="submission" date="2023-05" db="EMBL/GenBank/DDBJ databases">
        <authorList>
            <person name="Huff M."/>
        </authorList>
    </citation>
    <scope>NUCLEOTIDE SEQUENCE</scope>
</reference>
<evidence type="ECO:0000313" key="3">
    <source>
        <dbReference type="Proteomes" id="UP000834106"/>
    </source>
</evidence>
<keyword evidence="3" id="KW-1185">Reference proteome</keyword>
<accession>A0AAD1Z2C1</accession>
<gene>
    <name evidence="2" type="ORF">FPE_LOCUS6482</name>
</gene>
<dbReference type="Proteomes" id="UP000834106">
    <property type="component" value="Chromosome 4"/>
</dbReference>
<dbReference type="GO" id="GO:0003723">
    <property type="term" value="F:RNA binding"/>
    <property type="evidence" value="ECO:0007669"/>
    <property type="project" value="InterPro"/>
</dbReference>
<dbReference type="EMBL" id="OU503039">
    <property type="protein sequence ID" value="CAI9759052.1"/>
    <property type="molecule type" value="Genomic_DNA"/>
</dbReference>
<feature type="domain" description="PABC" evidence="1">
    <location>
        <begin position="57"/>
        <end position="134"/>
    </location>
</feature>
<dbReference type="PANTHER" id="PTHR46276">
    <property type="entry name" value="E3 UBIQUITIN-PROTEIN LIGASE UBR5"/>
    <property type="match status" value="1"/>
</dbReference>
<dbReference type="InterPro" id="IPR002004">
    <property type="entry name" value="PABP_HYD_C"/>
</dbReference>
<dbReference type="GO" id="GO:0000209">
    <property type="term" value="P:protein polyubiquitination"/>
    <property type="evidence" value="ECO:0007669"/>
    <property type="project" value="TreeGrafter"/>
</dbReference>
<proteinExistence type="predicted"/>
<sequence length="174" mass="19307">MPGRLNHHLPMPDVDRDIHSVSEEWNMYPFPHDVRGMLNNPDNMPNLDAIIQRMNLTVAAFTSILATATAREQYYILGENLCPLVEELEHDNALKITGMLLELPLAEVLHLLVSEDALNARVAEAMEVLMGAPLASSSADQADSHSPVITLFLGCLSWFGAIWNQLFSSEATRN</sequence>
<dbReference type="InterPro" id="IPR036053">
    <property type="entry name" value="PABP-dom"/>
</dbReference>
<evidence type="ECO:0000259" key="1">
    <source>
        <dbReference type="PROSITE" id="PS51309"/>
    </source>
</evidence>
<dbReference type="GO" id="GO:0090263">
    <property type="term" value="P:positive regulation of canonical Wnt signaling pathway"/>
    <property type="evidence" value="ECO:0007669"/>
    <property type="project" value="TreeGrafter"/>
</dbReference>
<dbReference type="GO" id="GO:0034450">
    <property type="term" value="F:ubiquitin-ubiquitin ligase activity"/>
    <property type="evidence" value="ECO:0007669"/>
    <property type="project" value="TreeGrafter"/>
</dbReference>
<dbReference type="PANTHER" id="PTHR46276:SF1">
    <property type="entry name" value="E3 UBIQUITIN-PROTEIN LIGASE UBR5"/>
    <property type="match status" value="1"/>
</dbReference>
<dbReference type="SMART" id="SM00517">
    <property type="entry name" value="PolyA"/>
    <property type="match status" value="1"/>
</dbReference>
<dbReference type="SUPFAM" id="SSF63570">
    <property type="entry name" value="PABC (PABP) domain"/>
    <property type="match status" value="1"/>
</dbReference>
<name>A0AAD1Z2C1_9LAMI</name>
<protein>
    <recommendedName>
        <fullName evidence="1">PABC domain-containing protein</fullName>
    </recommendedName>
</protein>
<dbReference type="GO" id="GO:0005737">
    <property type="term" value="C:cytoplasm"/>
    <property type="evidence" value="ECO:0007669"/>
    <property type="project" value="TreeGrafter"/>
</dbReference>